<gene>
    <name evidence="3" type="ORF">Sradi_5870800</name>
</gene>
<name>A0AAW2KQR5_SESRA</name>
<dbReference type="Pfam" id="PF14111">
    <property type="entry name" value="DUF4283"/>
    <property type="match status" value="1"/>
</dbReference>
<dbReference type="PANTHER" id="PTHR31286">
    <property type="entry name" value="GLYCINE-RICH CELL WALL STRUCTURAL PROTEIN 1.8-LIKE"/>
    <property type="match status" value="1"/>
</dbReference>
<reference evidence="3" key="2">
    <citation type="journal article" date="2024" name="Plant">
        <title>Genomic evolution and insights into agronomic trait innovations of Sesamum species.</title>
        <authorList>
            <person name="Miao H."/>
            <person name="Wang L."/>
            <person name="Qu L."/>
            <person name="Liu H."/>
            <person name="Sun Y."/>
            <person name="Le M."/>
            <person name="Wang Q."/>
            <person name="Wei S."/>
            <person name="Zheng Y."/>
            <person name="Lin W."/>
            <person name="Duan Y."/>
            <person name="Cao H."/>
            <person name="Xiong S."/>
            <person name="Wang X."/>
            <person name="Wei L."/>
            <person name="Li C."/>
            <person name="Ma Q."/>
            <person name="Ju M."/>
            <person name="Zhao R."/>
            <person name="Li G."/>
            <person name="Mu C."/>
            <person name="Tian Q."/>
            <person name="Mei H."/>
            <person name="Zhang T."/>
            <person name="Gao T."/>
            <person name="Zhang H."/>
        </authorList>
    </citation>
    <scope>NUCLEOTIDE SEQUENCE</scope>
    <source>
        <strain evidence="3">G02</strain>
    </source>
</reference>
<evidence type="ECO:0000256" key="1">
    <source>
        <dbReference type="SAM" id="MobiDB-lite"/>
    </source>
</evidence>
<dbReference type="InterPro" id="IPR040256">
    <property type="entry name" value="At4g02000-like"/>
</dbReference>
<comment type="caution">
    <text evidence="3">The sequence shown here is derived from an EMBL/GenBank/DDBJ whole genome shotgun (WGS) entry which is preliminary data.</text>
</comment>
<feature type="region of interest" description="Disordered" evidence="1">
    <location>
        <begin position="1"/>
        <end position="26"/>
    </location>
</feature>
<feature type="domain" description="DUF4283" evidence="2">
    <location>
        <begin position="139"/>
        <end position="183"/>
    </location>
</feature>
<proteinExistence type="predicted"/>
<organism evidence="3">
    <name type="scientific">Sesamum radiatum</name>
    <name type="common">Black benniseed</name>
    <dbReference type="NCBI Taxonomy" id="300843"/>
    <lineage>
        <taxon>Eukaryota</taxon>
        <taxon>Viridiplantae</taxon>
        <taxon>Streptophyta</taxon>
        <taxon>Embryophyta</taxon>
        <taxon>Tracheophyta</taxon>
        <taxon>Spermatophyta</taxon>
        <taxon>Magnoliopsida</taxon>
        <taxon>eudicotyledons</taxon>
        <taxon>Gunneridae</taxon>
        <taxon>Pentapetalae</taxon>
        <taxon>asterids</taxon>
        <taxon>lamiids</taxon>
        <taxon>Lamiales</taxon>
        <taxon>Pedaliaceae</taxon>
        <taxon>Sesamum</taxon>
    </lineage>
</organism>
<dbReference type="EMBL" id="JACGWJ010000027">
    <property type="protein sequence ID" value="KAL0309285.1"/>
    <property type="molecule type" value="Genomic_DNA"/>
</dbReference>
<evidence type="ECO:0000313" key="3">
    <source>
        <dbReference type="EMBL" id="KAL0309285.1"/>
    </source>
</evidence>
<dbReference type="PANTHER" id="PTHR31286:SF180">
    <property type="entry name" value="OS10G0362600 PROTEIN"/>
    <property type="match status" value="1"/>
</dbReference>
<feature type="compositionally biased region" description="Low complexity" evidence="1">
    <location>
        <begin position="9"/>
        <end position="26"/>
    </location>
</feature>
<dbReference type="InterPro" id="IPR025558">
    <property type="entry name" value="DUF4283"/>
</dbReference>
<protein>
    <recommendedName>
        <fullName evidence="2">DUF4283 domain-containing protein</fullName>
    </recommendedName>
</protein>
<evidence type="ECO:0000259" key="2">
    <source>
        <dbReference type="Pfam" id="PF14111"/>
    </source>
</evidence>
<accession>A0AAW2KQR5</accession>
<sequence>MAKGKKPRTPATTTGSTGQQTTAPTTVTVVADTKDSTKATSSEFQAFISDLEASPPFNSLNHASAGHGSNTLGRQEEELLVGKGEKTGATVSAKPSFARLFSTNRKLTMDNKPSKFQIEDGTITLESDDLTDVRASFQQHDSGWLVFRFARDDDRQRILAGGPYFIYDRPLLLKAMPDCFEFKEDDISLTPVWAILPSLPLECWHPNALGKIGSRLGTPIAMDSLTMRMERVSYARILVEVDASKTLVDQVEFKLPNGVTRRQPVVYEYTPKFCTECNCFEHHKSSCCDTNNQPLPLPLPLLVNLQLLNRLLRRRLCRPNGP</sequence>
<dbReference type="AlphaFoldDB" id="A0AAW2KQR5"/>
<reference evidence="3" key="1">
    <citation type="submission" date="2020-06" db="EMBL/GenBank/DDBJ databases">
        <authorList>
            <person name="Li T."/>
            <person name="Hu X."/>
            <person name="Zhang T."/>
            <person name="Song X."/>
            <person name="Zhang H."/>
            <person name="Dai N."/>
            <person name="Sheng W."/>
            <person name="Hou X."/>
            <person name="Wei L."/>
        </authorList>
    </citation>
    <scope>NUCLEOTIDE SEQUENCE</scope>
    <source>
        <strain evidence="3">G02</strain>
        <tissue evidence="3">Leaf</tissue>
    </source>
</reference>